<gene>
    <name evidence="2" type="ORF">SEVIR_1G035100v2</name>
</gene>
<feature type="region of interest" description="Disordered" evidence="1">
    <location>
        <begin position="323"/>
        <end position="350"/>
    </location>
</feature>
<name>A0A4U6W633_SETVI</name>
<feature type="region of interest" description="Disordered" evidence="1">
    <location>
        <begin position="462"/>
        <end position="484"/>
    </location>
</feature>
<dbReference type="EMBL" id="CM016552">
    <property type="protein sequence ID" value="TKW37235.1"/>
    <property type="molecule type" value="Genomic_DNA"/>
</dbReference>
<sequence>MGQPEGMHLVSETDAGHISSQVRESMMSKQKKVVPEQELSGKIRCFACSATSHSLDQCSTKYKLVTVAHKFGYATKFPFIMIITPSEDMLEKEKFYHHCLLITSNVSNLNLGILKGELQKLWNLSGDWILRRKCSKSFLASFSSQDDVVSCLKNPNMETLLDDEEVNLTVTRWTEGDDQSNGLIKQWFLVCGVPRKYRAWTELYQVASAFGVLIDVDEGSLQVGDKEPIRLKIALKNHDGAPFSYHYVVGWCSRMVMLTVEAKIDSENNDHNTRIVTSTGNHVLDFGDSSDKEHGKELNAAQILLLEEPTCIIEESRLDGKTKENKTSTAAANVNKSKETTIESSKPEGVQSICRNSTTIIGEDRIQKPPIKHVYKRRGKKQQVTDEAINKSPSNKLDKGMGQESSNSVRIEASEMEGKRELNMEEIALVGMNKKSEEVGECREKEEISVTLVATTINSEKKISEGSSETERTQFKNSTIIGEDHFRGIPKPPIKYVFKRRGKKLQEVNHSPGPSLAVPGDNPLLLVYHATIASDALSTSLSHPSLAASAAI</sequence>
<dbReference type="OMA" id="YRAWTEL"/>
<keyword evidence="3" id="KW-1185">Reference proteome</keyword>
<evidence type="ECO:0000313" key="3">
    <source>
        <dbReference type="Proteomes" id="UP000298652"/>
    </source>
</evidence>
<evidence type="ECO:0000313" key="2">
    <source>
        <dbReference type="EMBL" id="TKW37235.1"/>
    </source>
</evidence>
<feature type="region of interest" description="Disordered" evidence="1">
    <location>
        <begin position="376"/>
        <end position="408"/>
    </location>
</feature>
<reference evidence="2" key="1">
    <citation type="submission" date="2019-03" db="EMBL/GenBank/DDBJ databases">
        <title>WGS assembly of Setaria viridis.</title>
        <authorList>
            <person name="Huang P."/>
            <person name="Jenkins J."/>
            <person name="Grimwood J."/>
            <person name="Barry K."/>
            <person name="Healey A."/>
            <person name="Mamidi S."/>
            <person name="Sreedasyam A."/>
            <person name="Shu S."/>
            <person name="Feldman M."/>
            <person name="Wu J."/>
            <person name="Yu Y."/>
            <person name="Chen C."/>
            <person name="Johnson J."/>
            <person name="Rokhsar D."/>
            <person name="Baxter I."/>
            <person name="Schmutz J."/>
            <person name="Brutnell T."/>
            <person name="Kellogg E."/>
        </authorList>
    </citation>
    <scope>NUCLEOTIDE SEQUENCE [LARGE SCALE GENOMIC DNA]</scope>
</reference>
<organism evidence="2 3">
    <name type="scientific">Setaria viridis</name>
    <name type="common">Green bristlegrass</name>
    <name type="synonym">Setaria italica subsp. viridis</name>
    <dbReference type="NCBI Taxonomy" id="4556"/>
    <lineage>
        <taxon>Eukaryota</taxon>
        <taxon>Viridiplantae</taxon>
        <taxon>Streptophyta</taxon>
        <taxon>Embryophyta</taxon>
        <taxon>Tracheophyta</taxon>
        <taxon>Spermatophyta</taxon>
        <taxon>Magnoliopsida</taxon>
        <taxon>Liliopsida</taxon>
        <taxon>Poales</taxon>
        <taxon>Poaceae</taxon>
        <taxon>PACMAD clade</taxon>
        <taxon>Panicoideae</taxon>
        <taxon>Panicodae</taxon>
        <taxon>Paniceae</taxon>
        <taxon>Cenchrinae</taxon>
        <taxon>Setaria</taxon>
    </lineage>
</organism>
<dbReference type="AlphaFoldDB" id="A0A4U6W633"/>
<accession>A0A4U6W633</accession>
<dbReference type="PANTHER" id="PTHR33170">
    <property type="entry name" value="DUF4283 DOMAIN-CONTAINING PROTEIN-RELATED"/>
    <property type="match status" value="1"/>
</dbReference>
<proteinExistence type="predicted"/>
<protein>
    <submittedName>
        <fullName evidence="2">Uncharacterized protein</fullName>
    </submittedName>
</protein>
<feature type="compositionally biased region" description="Basic and acidic residues" evidence="1">
    <location>
        <begin position="462"/>
        <end position="474"/>
    </location>
</feature>
<dbReference type="Proteomes" id="UP000298652">
    <property type="component" value="Chromosome 1"/>
</dbReference>
<evidence type="ECO:0000256" key="1">
    <source>
        <dbReference type="SAM" id="MobiDB-lite"/>
    </source>
</evidence>
<dbReference type="PANTHER" id="PTHR33170:SF38">
    <property type="entry name" value="DUF4283 DOMAIN-CONTAINING PROTEIN"/>
    <property type="match status" value="1"/>
</dbReference>
<dbReference type="Gramene" id="TKW37235">
    <property type="protein sequence ID" value="TKW37235"/>
    <property type="gene ID" value="SEVIR_1G035100v2"/>
</dbReference>